<feature type="domain" description="PEGA" evidence="1">
    <location>
        <begin position="146"/>
        <end position="193"/>
    </location>
</feature>
<name>A0ABV6Z3F5_UNCC1</name>
<keyword evidence="3" id="KW-1185">Reference proteome</keyword>
<accession>A0ABV6Z3F5</accession>
<reference evidence="2 3" key="1">
    <citation type="submission" date="2024-09" db="EMBL/GenBank/DDBJ databases">
        <title>Laminarin stimulates single cell rates of sulfate reduction while oxygen inhibits transcriptomic activity in coastal marine sediment.</title>
        <authorList>
            <person name="Lindsay M."/>
            <person name="Orcutt B."/>
            <person name="Emerson D."/>
            <person name="Stepanauskas R."/>
            <person name="D'Angelo T."/>
        </authorList>
    </citation>
    <scope>NUCLEOTIDE SEQUENCE [LARGE SCALE GENOMIC DNA]</scope>
    <source>
        <strain evidence="2">SAG AM-311-K15</strain>
    </source>
</reference>
<dbReference type="EMBL" id="JBHPBY010000382">
    <property type="protein sequence ID" value="MFC1852871.1"/>
    <property type="molecule type" value="Genomic_DNA"/>
</dbReference>
<organism evidence="2 3">
    <name type="scientific">candidate division CSSED10-310 bacterium</name>
    <dbReference type="NCBI Taxonomy" id="2855610"/>
    <lineage>
        <taxon>Bacteria</taxon>
        <taxon>Bacteria division CSSED10-310</taxon>
    </lineage>
</organism>
<gene>
    <name evidence="2" type="ORF">ACFL27_21950</name>
</gene>
<evidence type="ECO:0000259" key="1">
    <source>
        <dbReference type="Pfam" id="PF08308"/>
    </source>
</evidence>
<dbReference type="Proteomes" id="UP001594351">
    <property type="component" value="Unassembled WGS sequence"/>
</dbReference>
<comment type="caution">
    <text evidence="2">The sequence shown here is derived from an EMBL/GenBank/DDBJ whole genome shotgun (WGS) entry which is preliminary data.</text>
</comment>
<dbReference type="InterPro" id="IPR013229">
    <property type="entry name" value="PEGA"/>
</dbReference>
<sequence length="236" mass="25414">MTVIENNKVIGTLNDNISVSTPKEDILMQWMPYFARQFAGLNPERPVRQSIPALPTEQTGQVIVSVNVDGVIPIIDGSMGSPVFSREIKLNLAPGKHSISFSKSGHSPSPELNITVEEGGTQRYEARLTRLSGGEQPADLSLGIGIVELKTMPDNARIMDGTVETGTTPYTAKLSVGRHGLRFVKPGYHELACELVVSDGINHFPVKELKPAFGDLLVNSIPSGPALSLMAFPALE</sequence>
<evidence type="ECO:0000313" key="3">
    <source>
        <dbReference type="Proteomes" id="UP001594351"/>
    </source>
</evidence>
<evidence type="ECO:0000313" key="2">
    <source>
        <dbReference type="EMBL" id="MFC1852871.1"/>
    </source>
</evidence>
<protein>
    <submittedName>
        <fullName evidence="2">PEGA domain-containing protein</fullName>
    </submittedName>
</protein>
<proteinExistence type="predicted"/>
<dbReference type="Pfam" id="PF08308">
    <property type="entry name" value="PEGA"/>
    <property type="match status" value="1"/>
</dbReference>